<dbReference type="AlphaFoldDB" id="A0A6A4FDG2"/>
<reference evidence="4 6" key="1">
    <citation type="submission" date="2018-08" db="EMBL/GenBank/DDBJ databases">
        <title>Genomic investigation of the strawberry pathogen Phytophthora fragariae indicates pathogenicity is determined by transcriptional variation in three key races.</title>
        <authorList>
            <person name="Adams T.M."/>
            <person name="Armitage A.D."/>
            <person name="Sobczyk M.K."/>
            <person name="Bates H.J."/>
            <person name="Dunwell J.M."/>
            <person name="Nellist C.F."/>
            <person name="Harrison R.J."/>
        </authorList>
    </citation>
    <scope>NUCLEOTIDE SEQUENCE [LARGE SCALE GENOMIC DNA]</scope>
    <source>
        <strain evidence="2 5">SCRP249</strain>
        <strain evidence="3 7">SCRP324</strain>
        <strain evidence="4 6">SCRP333</strain>
    </source>
</reference>
<name>A0A6A4FDG2_9STRA</name>
<evidence type="ECO:0000313" key="4">
    <source>
        <dbReference type="EMBL" id="KAE9341953.1"/>
    </source>
</evidence>
<gene>
    <name evidence="2" type="ORF">PR001_g9750</name>
    <name evidence="3" type="ORF">PR002_g901</name>
    <name evidence="4" type="ORF">PR003_g9719</name>
</gene>
<evidence type="ECO:0000313" key="2">
    <source>
        <dbReference type="EMBL" id="KAE9034381.1"/>
    </source>
</evidence>
<feature type="compositionally biased region" description="Basic and acidic residues" evidence="1">
    <location>
        <begin position="30"/>
        <end position="63"/>
    </location>
</feature>
<dbReference type="Proteomes" id="UP000435112">
    <property type="component" value="Unassembled WGS sequence"/>
</dbReference>
<sequence length="133" mass="14869">MLSPAKEPSYQVQENETTASTSPENETDESTSHENETDAHASQENETAEHASEENETDEHTSQENENETDESTSQENETAKRPSPGARISQENTRPEALETEGIAPHNILFLSNQSCLPRLLGVRMIFDSYFK</sequence>
<comment type="caution">
    <text evidence="4">The sequence shown here is derived from an EMBL/GenBank/DDBJ whole genome shotgun (WGS) entry which is preliminary data.</text>
</comment>
<accession>A0A6A4FDG2</accession>
<dbReference type="EMBL" id="QXFT01000511">
    <property type="protein sequence ID" value="KAE9341953.1"/>
    <property type="molecule type" value="Genomic_DNA"/>
</dbReference>
<dbReference type="Proteomes" id="UP000429607">
    <property type="component" value="Unassembled WGS sequence"/>
</dbReference>
<evidence type="ECO:0000313" key="5">
    <source>
        <dbReference type="Proteomes" id="UP000429607"/>
    </source>
</evidence>
<keyword evidence="6" id="KW-1185">Reference proteome</keyword>
<protein>
    <submittedName>
        <fullName evidence="4">Uncharacterized protein</fullName>
    </submittedName>
</protein>
<feature type="compositionally biased region" description="Polar residues" evidence="1">
    <location>
        <begin position="10"/>
        <end position="24"/>
    </location>
</feature>
<organism evidence="4 6">
    <name type="scientific">Phytophthora rubi</name>
    <dbReference type="NCBI Taxonomy" id="129364"/>
    <lineage>
        <taxon>Eukaryota</taxon>
        <taxon>Sar</taxon>
        <taxon>Stramenopiles</taxon>
        <taxon>Oomycota</taxon>
        <taxon>Peronosporomycetes</taxon>
        <taxon>Peronosporales</taxon>
        <taxon>Peronosporaceae</taxon>
        <taxon>Phytophthora</taxon>
    </lineage>
</organism>
<evidence type="ECO:0000313" key="6">
    <source>
        <dbReference type="Proteomes" id="UP000434957"/>
    </source>
</evidence>
<dbReference type="EMBL" id="QXFU01000023">
    <property type="protein sequence ID" value="KAE9047692.1"/>
    <property type="molecule type" value="Genomic_DNA"/>
</dbReference>
<dbReference type="EMBL" id="QXFV01000551">
    <property type="protein sequence ID" value="KAE9034381.1"/>
    <property type="molecule type" value="Genomic_DNA"/>
</dbReference>
<proteinExistence type="predicted"/>
<evidence type="ECO:0000313" key="7">
    <source>
        <dbReference type="Proteomes" id="UP000435112"/>
    </source>
</evidence>
<feature type="region of interest" description="Disordered" evidence="1">
    <location>
        <begin position="1"/>
        <end position="101"/>
    </location>
</feature>
<dbReference type="Proteomes" id="UP000434957">
    <property type="component" value="Unassembled WGS sequence"/>
</dbReference>
<evidence type="ECO:0000313" key="3">
    <source>
        <dbReference type="EMBL" id="KAE9047692.1"/>
    </source>
</evidence>
<evidence type="ECO:0000256" key="1">
    <source>
        <dbReference type="SAM" id="MobiDB-lite"/>
    </source>
</evidence>